<organism evidence="1 2">
    <name type="scientific">Desulfonema magnum</name>
    <dbReference type="NCBI Taxonomy" id="45655"/>
    <lineage>
        <taxon>Bacteria</taxon>
        <taxon>Pseudomonadati</taxon>
        <taxon>Thermodesulfobacteriota</taxon>
        <taxon>Desulfobacteria</taxon>
        <taxon>Desulfobacterales</taxon>
        <taxon>Desulfococcaceae</taxon>
        <taxon>Desulfonema</taxon>
    </lineage>
</organism>
<dbReference type="Proteomes" id="UP000663722">
    <property type="component" value="Chromosome"/>
</dbReference>
<keyword evidence="2" id="KW-1185">Reference proteome</keyword>
<dbReference type="EMBL" id="CP061800">
    <property type="protein sequence ID" value="QTA90352.1"/>
    <property type="molecule type" value="Genomic_DNA"/>
</dbReference>
<accession>A0A975BRG3</accession>
<evidence type="ECO:0000313" key="1">
    <source>
        <dbReference type="EMBL" id="QTA90352.1"/>
    </source>
</evidence>
<sequence>MKKVLIITDFGEAPAVNMTADKKDETDMTFQIGFPRHRITGCLPG</sequence>
<gene>
    <name evidence="1" type="ORF">dnm_064130</name>
</gene>
<protein>
    <submittedName>
        <fullName evidence="1">Uncharacterized protein</fullName>
    </submittedName>
</protein>
<evidence type="ECO:0000313" key="2">
    <source>
        <dbReference type="Proteomes" id="UP000663722"/>
    </source>
</evidence>
<dbReference type="AlphaFoldDB" id="A0A975BRG3"/>
<reference evidence="1" key="1">
    <citation type="journal article" date="2021" name="Microb. Physiol.">
        <title>Proteogenomic Insights into the Physiology of Marine, Sulfate-Reducing, Filamentous Desulfonema limicola and Desulfonema magnum.</title>
        <authorList>
            <person name="Schnaars V."/>
            <person name="Wohlbrand L."/>
            <person name="Scheve S."/>
            <person name="Hinrichs C."/>
            <person name="Reinhardt R."/>
            <person name="Rabus R."/>
        </authorList>
    </citation>
    <scope>NUCLEOTIDE SEQUENCE</scope>
    <source>
        <strain evidence="1">4be13</strain>
    </source>
</reference>
<name>A0A975BRG3_9BACT</name>
<proteinExistence type="predicted"/>
<dbReference type="KEGG" id="dmm:dnm_064130"/>